<proteinExistence type="predicted"/>
<evidence type="ECO:0000256" key="4">
    <source>
        <dbReference type="ARBA" id="ARBA00047942"/>
    </source>
</evidence>
<dbReference type="InterPro" id="IPR050953">
    <property type="entry name" value="N4_N6_ade-DNA_methylase"/>
</dbReference>
<accession>A0AAU6Q3Y0</accession>
<dbReference type="GO" id="GO:0003676">
    <property type="term" value="F:nucleic acid binding"/>
    <property type="evidence" value="ECO:0007669"/>
    <property type="project" value="InterPro"/>
</dbReference>
<evidence type="ECO:0000259" key="5">
    <source>
        <dbReference type="Pfam" id="PF20464"/>
    </source>
</evidence>
<evidence type="ECO:0000259" key="7">
    <source>
        <dbReference type="Pfam" id="PF20466"/>
    </source>
</evidence>
<sequence length="1167" mass="130790">MSTVPSSIDAFIERWTPSGGAEHANYASFLIELCEVLGLPRYEATQSDESKNSYVIEKTVYEQDEDSGKAKARRIDLYKRGCFVLEAKQGVKAESEEEEKLLAKGKSRKKRGHGTRGTAGWDTFMRRAREQAEAYARLLPPEEGRPPFVLVVDVGHVIEVYSEFTRTGGMYRPFPDAKTHRITIEDLRKPEVQERLRAIWNEPMSLDPSLKAAKATREVAATLAKLSRSMEGRADADGKKLTPERVSSFLMRMVFTMFAEDVGLIPREKFKNALRELLKSGKLEGFVPLMTDIWGHMATGGYSLALGEKIPHFNGGLFEDTEVLPVTLEQLGLLTEAARHDWSEVEPSIFGTLVERALDPRERERLGAHYTPRAYVERLVNWTVIQPLRDDWRNVQAVVQRTLQQKNEEKGRAAAREVLEKFLADLRTVRVLDPACGTGNFLYVSLELIKRLEAEVVETLEQLGGMAPLAQIGVGPEQFLGIELNPRAARVAELVLWIGYLQIHARTYGKTLPHEPVLRKASIENRDAILKFDSTRPRLGKDGTPAARWDGVTRIRQAATGREVPDPAATVQDVEYLKPRQASWPAADFIVGNPPFIGSGPSMRFALGDGYTETLRKAYKDIPGSADFVMYWWWKAAQKLSLSRNGEKNALRRFGFVTTNSIKQTYNRRVMEQFMGPGKNLSLLYAIPDHPWVDAADGANVRIAMTVAQQVKRSGIVEQVVTEKPDAEGEYEITTRPGLGLINPDLTVGTDVTAAVELKAMEGLCSEGVKLHGEGFIVDAEHAARLGLGRIEGLEKHIRDFRNGRDLTARSRKLKVIDLFGLSEREVQEQFPEVYQHVKLTVKPDRDAKSHSKDGAGYAKLWWLFGKPRSEMRKALKGLPRYIATVKTSKHRTFQFVDKGVLPESKLIAIAHDDAYVLGVLSSRTHVIWSLAQGSRLGVGNDPTYVITRSFNTFPFPEATLDQKAAIREKAEALDKHRKRQLSLHIDLTLTELYNVLEKLHLGEELTGKERDIAERGLVSTLKDYHDELDTAVAQAYGWPASLSALEILERLTKLNRVRSLEEKGGKIGYLRPEYQDPGYIPQRDLGLGVAASAAERMEPIYFPTHLPERIQAVRDQIVFAQRPLTLDEVASAFHEATTTDVAELVETLVVLGQARVIPGEEVRYVA</sequence>
<name>A0AAU6Q3Y0_9DEIO</name>
<dbReference type="AlphaFoldDB" id="A0AAU6Q3Y0"/>
<dbReference type="SUPFAM" id="SSF53335">
    <property type="entry name" value="S-adenosyl-L-methionine-dependent methyltransferases"/>
    <property type="match status" value="1"/>
</dbReference>
<organism evidence="9">
    <name type="scientific">Deinococcus sp. VB142</name>
    <dbReference type="NCBI Taxonomy" id="3112952"/>
    <lineage>
        <taxon>Bacteria</taxon>
        <taxon>Thermotogati</taxon>
        <taxon>Deinococcota</taxon>
        <taxon>Deinococci</taxon>
        <taxon>Deinococcales</taxon>
        <taxon>Deinococcaceae</taxon>
        <taxon>Deinococcus</taxon>
    </lineage>
</organism>
<dbReference type="InterPro" id="IPR046819">
    <property type="entry name" value="MmeI_hel"/>
</dbReference>
<dbReference type="Pfam" id="PF20466">
    <property type="entry name" value="MmeI_TRD"/>
    <property type="match status" value="1"/>
</dbReference>
<dbReference type="Gene3D" id="3.40.50.150">
    <property type="entry name" value="Vaccinia Virus protein VP39"/>
    <property type="match status" value="1"/>
</dbReference>
<dbReference type="PANTHER" id="PTHR33841">
    <property type="entry name" value="DNA METHYLTRANSFERASE YEEA-RELATED"/>
    <property type="match status" value="1"/>
</dbReference>
<keyword evidence="3" id="KW-0808">Transferase</keyword>
<dbReference type="InterPro" id="IPR046817">
    <property type="entry name" value="MmeI_N"/>
</dbReference>
<feature type="domain" description="MmeI-like helicase spacer" evidence="6">
    <location>
        <begin position="245"/>
        <end position="318"/>
    </location>
</feature>
<dbReference type="PANTHER" id="PTHR33841:SF1">
    <property type="entry name" value="DNA METHYLTRANSFERASE A"/>
    <property type="match status" value="1"/>
</dbReference>
<feature type="domain" description="MmeI-like target recognition" evidence="7">
    <location>
        <begin position="776"/>
        <end position="958"/>
    </location>
</feature>
<feature type="domain" description="MmeI-like DNA-methyltransferase" evidence="8">
    <location>
        <begin position="416"/>
        <end position="705"/>
    </location>
</feature>
<dbReference type="EC" id="2.1.1.72" evidence="1"/>
<comment type="catalytic activity">
    <reaction evidence="4">
        <text>a 2'-deoxyadenosine in DNA + S-adenosyl-L-methionine = an N(6)-methyl-2'-deoxyadenosine in DNA + S-adenosyl-L-homocysteine + H(+)</text>
        <dbReference type="Rhea" id="RHEA:15197"/>
        <dbReference type="Rhea" id="RHEA-COMP:12418"/>
        <dbReference type="Rhea" id="RHEA-COMP:12419"/>
        <dbReference type="ChEBI" id="CHEBI:15378"/>
        <dbReference type="ChEBI" id="CHEBI:57856"/>
        <dbReference type="ChEBI" id="CHEBI:59789"/>
        <dbReference type="ChEBI" id="CHEBI:90615"/>
        <dbReference type="ChEBI" id="CHEBI:90616"/>
        <dbReference type="EC" id="2.1.1.72"/>
    </reaction>
</comment>
<dbReference type="InterPro" id="IPR046820">
    <property type="entry name" value="MmeI_TRD"/>
</dbReference>
<dbReference type="Pfam" id="PF20464">
    <property type="entry name" value="MmeI_N"/>
    <property type="match status" value="1"/>
</dbReference>
<reference evidence="9" key="1">
    <citation type="submission" date="2024-03" db="EMBL/GenBank/DDBJ databases">
        <title>Deinococcus weizhi sp. nov., isolated from human skin.</title>
        <authorList>
            <person name="Wei Z."/>
            <person name="Tian F."/>
            <person name="Yang C."/>
            <person name="Xin L.T."/>
            <person name="Wen Z.J."/>
            <person name="Lan K.C."/>
            <person name="Yu L."/>
            <person name="Zhe W."/>
            <person name="Dan F.D."/>
            <person name="Jun W."/>
            <person name="Rui Z."/>
            <person name="Yong X.J."/>
            <person name="Ting Y."/>
            <person name="Wei X."/>
            <person name="Xu Z.G."/>
            <person name="Xin Z."/>
            <person name="Dong F.G."/>
            <person name="Ni X.M."/>
            <person name="Zheng M.G."/>
            <person name="Chun Y."/>
            <person name="Qian W.X."/>
        </authorList>
    </citation>
    <scope>NUCLEOTIDE SEQUENCE</scope>
    <source>
        <strain evidence="9">VB142</strain>
    </source>
</reference>
<dbReference type="Pfam" id="PF20473">
    <property type="entry name" value="MmeI_Mtase"/>
    <property type="match status" value="1"/>
</dbReference>
<dbReference type="PROSITE" id="PS00092">
    <property type="entry name" value="N6_MTASE"/>
    <property type="match status" value="1"/>
</dbReference>
<protein>
    <recommendedName>
        <fullName evidence="1">site-specific DNA-methyltransferase (adenine-specific)</fullName>
        <ecNumber evidence="1">2.1.1.72</ecNumber>
    </recommendedName>
</protein>
<evidence type="ECO:0000313" key="9">
    <source>
        <dbReference type="EMBL" id="WYF45039.1"/>
    </source>
</evidence>
<dbReference type="InterPro" id="IPR046816">
    <property type="entry name" value="MmeI_Mtase"/>
</dbReference>
<feature type="domain" description="MmeI-like N-terminal" evidence="5">
    <location>
        <begin position="9"/>
        <end position="231"/>
    </location>
</feature>
<dbReference type="GO" id="GO:0032259">
    <property type="term" value="P:methylation"/>
    <property type="evidence" value="ECO:0007669"/>
    <property type="project" value="UniProtKB-KW"/>
</dbReference>
<dbReference type="Pfam" id="PF20465">
    <property type="entry name" value="MmeI_hel"/>
    <property type="match status" value="1"/>
</dbReference>
<dbReference type="PRINTS" id="PR00507">
    <property type="entry name" value="N12N6MTFRASE"/>
</dbReference>
<gene>
    <name evidence="9" type="ORF">WDJ50_02660</name>
</gene>
<evidence type="ECO:0000256" key="2">
    <source>
        <dbReference type="ARBA" id="ARBA00022603"/>
    </source>
</evidence>
<evidence type="ECO:0000256" key="1">
    <source>
        <dbReference type="ARBA" id="ARBA00011900"/>
    </source>
</evidence>
<evidence type="ECO:0000259" key="6">
    <source>
        <dbReference type="Pfam" id="PF20465"/>
    </source>
</evidence>
<dbReference type="InterPro" id="IPR002052">
    <property type="entry name" value="DNA_methylase_N6_adenine_CS"/>
</dbReference>
<evidence type="ECO:0000259" key="8">
    <source>
        <dbReference type="Pfam" id="PF20473"/>
    </source>
</evidence>
<evidence type="ECO:0000256" key="3">
    <source>
        <dbReference type="ARBA" id="ARBA00022679"/>
    </source>
</evidence>
<dbReference type="EMBL" id="CP149782">
    <property type="protein sequence ID" value="WYF45039.1"/>
    <property type="molecule type" value="Genomic_DNA"/>
</dbReference>
<dbReference type="InterPro" id="IPR029063">
    <property type="entry name" value="SAM-dependent_MTases_sf"/>
</dbReference>
<dbReference type="RefSeq" id="WP_339096211.1">
    <property type="nucleotide sequence ID" value="NZ_CP149782.1"/>
</dbReference>
<keyword evidence="2 9" id="KW-0489">Methyltransferase</keyword>
<dbReference type="GO" id="GO:0009007">
    <property type="term" value="F:site-specific DNA-methyltransferase (adenine-specific) activity"/>
    <property type="evidence" value="ECO:0007669"/>
    <property type="project" value="UniProtKB-EC"/>
</dbReference>